<accession>B4VZ17</accession>
<dbReference type="Proteomes" id="UP000003835">
    <property type="component" value="Unassembled WGS sequence"/>
</dbReference>
<evidence type="ECO:0000313" key="2">
    <source>
        <dbReference type="Proteomes" id="UP000003835"/>
    </source>
</evidence>
<name>B4VZ17_9CYAN</name>
<gene>
    <name evidence="1" type="ORF">MC7420_3219</name>
</gene>
<dbReference type="EMBL" id="DS989861">
    <property type="protein sequence ID" value="EDX72773.1"/>
    <property type="molecule type" value="Genomic_DNA"/>
</dbReference>
<proteinExistence type="predicted"/>
<keyword evidence="2" id="KW-1185">Reference proteome</keyword>
<organism evidence="1 2">
    <name type="scientific">Coleofasciculus chthonoplastes PCC 7420</name>
    <dbReference type="NCBI Taxonomy" id="118168"/>
    <lineage>
        <taxon>Bacteria</taxon>
        <taxon>Bacillati</taxon>
        <taxon>Cyanobacteriota</taxon>
        <taxon>Cyanophyceae</taxon>
        <taxon>Coleofasciculales</taxon>
        <taxon>Coleofasciculaceae</taxon>
        <taxon>Coleofasciculus</taxon>
    </lineage>
</organism>
<dbReference type="HOGENOM" id="CLU_2011347_0_0_3"/>
<dbReference type="AlphaFoldDB" id="B4VZ17"/>
<reference evidence="1 2" key="1">
    <citation type="submission" date="2008-07" db="EMBL/GenBank/DDBJ databases">
        <authorList>
            <person name="Tandeau de Marsac N."/>
            <person name="Ferriera S."/>
            <person name="Johnson J."/>
            <person name="Kravitz S."/>
            <person name="Beeson K."/>
            <person name="Sutton G."/>
            <person name="Rogers Y.-H."/>
            <person name="Friedman R."/>
            <person name="Frazier M."/>
            <person name="Venter J.C."/>
        </authorList>
    </citation>
    <scope>NUCLEOTIDE SEQUENCE [LARGE SCALE GENOMIC DNA]</scope>
    <source>
        <strain evidence="1 2">PCC 7420</strain>
    </source>
</reference>
<evidence type="ECO:0000313" key="1">
    <source>
        <dbReference type="EMBL" id="EDX72773.1"/>
    </source>
</evidence>
<sequence>MNCVNILSETVRPTSIMPKISALFTRPQVNSSGEDLDKRINSMKKSSKLQRFFSQNDIDEALTEHKFLEKWIEDNHTEVNNALQTIQLSMNNLFVAIGFINSIEATLRKAVIIAFLRDQQKQK</sequence>
<dbReference type="STRING" id="118168.MC7420_3219"/>
<protein>
    <submittedName>
        <fullName evidence="1">Uncharacterized protein</fullName>
    </submittedName>
</protein>